<dbReference type="GO" id="GO:0002161">
    <property type="term" value="F:aminoacyl-tRNA deacylase activity"/>
    <property type="evidence" value="ECO:0007669"/>
    <property type="project" value="InterPro"/>
</dbReference>
<dbReference type="GO" id="GO:0005524">
    <property type="term" value="F:ATP binding"/>
    <property type="evidence" value="ECO:0007669"/>
    <property type="project" value="UniProtKB-KW"/>
</dbReference>
<keyword evidence="4" id="KW-0648">Protein biosynthesis</keyword>
<evidence type="ECO:0000256" key="1">
    <source>
        <dbReference type="ARBA" id="ARBA00022598"/>
    </source>
</evidence>
<dbReference type="GO" id="GO:0004822">
    <property type="term" value="F:isoleucine-tRNA ligase activity"/>
    <property type="evidence" value="ECO:0007669"/>
    <property type="project" value="InterPro"/>
</dbReference>
<dbReference type="PANTHER" id="PTHR42780:SF1">
    <property type="entry name" value="ISOLEUCINE--TRNA LIGASE, CYTOPLASMIC"/>
    <property type="match status" value="1"/>
</dbReference>
<dbReference type="SUPFAM" id="SSF50677">
    <property type="entry name" value="ValRS/IleRS/LeuRS editing domain"/>
    <property type="match status" value="1"/>
</dbReference>
<keyword evidence="1" id="KW-0436">Ligase</keyword>
<dbReference type="Proteomes" id="UP001202328">
    <property type="component" value="Unassembled WGS sequence"/>
</dbReference>
<evidence type="ECO:0000313" key="7">
    <source>
        <dbReference type="Proteomes" id="UP001202328"/>
    </source>
</evidence>
<keyword evidence="5" id="KW-0030">Aminoacyl-tRNA synthetase</keyword>
<comment type="caution">
    <text evidence="6">The sequence shown here is derived from an EMBL/GenBank/DDBJ whole genome shotgun (WGS) entry which is preliminary data.</text>
</comment>
<proteinExistence type="predicted"/>
<dbReference type="InterPro" id="IPR009008">
    <property type="entry name" value="Val/Leu/Ile-tRNA-synth_edit"/>
</dbReference>
<dbReference type="Gene3D" id="3.90.740.10">
    <property type="entry name" value="Valyl/Leucyl/Isoleucyl-tRNA synthetase, editing domain"/>
    <property type="match status" value="1"/>
</dbReference>
<gene>
    <name evidence="6" type="ORF">MKW98_029983</name>
</gene>
<dbReference type="AlphaFoldDB" id="A0AAD4XM89"/>
<keyword evidence="7" id="KW-1185">Reference proteome</keyword>
<evidence type="ECO:0000256" key="3">
    <source>
        <dbReference type="ARBA" id="ARBA00022840"/>
    </source>
</evidence>
<evidence type="ECO:0000256" key="2">
    <source>
        <dbReference type="ARBA" id="ARBA00022741"/>
    </source>
</evidence>
<feature type="non-terminal residue" evidence="6">
    <location>
        <position position="1"/>
    </location>
</feature>
<dbReference type="GO" id="GO:0006428">
    <property type="term" value="P:isoleucyl-tRNA aminoacylation"/>
    <property type="evidence" value="ECO:0007669"/>
    <property type="project" value="TreeGrafter"/>
</dbReference>
<dbReference type="PANTHER" id="PTHR42780">
    <property type="entry name" value="SOLEUCYL-TRNA SYNTHETASE"/>
    <property type="match status" value="1"/>
</dbReference>
<keyword evidence="2" id="KW-0547">Nucleotide-binding</keyword>
<evidence type="ECO:0000256" key="4">
    <source>
        <dbReference type="ARBA" id="ARBA00022917"/>
    </source>
</evidence>
<dbReference type="InterPro" id="IPR023586">
    <property type="entry name" value="Ile-tRNA-ligase_type2"/>
</dbReference>
<accession>A0AAD4XM89</accession>
<name>A0AAD4XM89_9MAGN</name>
<sequence>MTGASLVGLRYTPLFDYFVDKFSDTDKAFTVVADNYVTDDSGTGVVHRTPVFGEEDYRVCIKNKMIQKGKYLTVAVDDNGRFTEVSHF</sequence>
<reference evidence="6" key="1">
    <citation type="submission" date="2022-04" db="EMBL/GenBank/DDBJ databases">
        <title>A functionally conserved STORR gene fusion in Papaver species that diverged 16.8 million years ago.</title>
        <authorList>
            <person name="Catania T."/>
        </authorList>
    </citation>
    <scope>NUCLEOTIDE SEQUENCE</scope>
    <source>
        <strain evidence="6">S-188037</strain>
    </source>
</reference>
<organism evidence="6 7">
    <name type="scientific">Papaver atlanticum</name>
    <dbReference type="NCBI Taxonomy" id="357466"/>
    <lineage>
        <taxon>Eukaryota</taxon>
        <taxon>Viridiplantae</taxon>
        <taxon>Streptophyta</taxon>
        <taxon>Embryophyta</taxon>
        <taxon>Tracheophyta</taxon>
        <taxon>Spermatophyta</taxon>
        <taxon>Magnoliopsida</taxon>
        <taxon>Ranunculales</taxon>
        <taxon>Papaveraceae</taxon>
        <taxon>Papaveroideae</taxon>
        <taxon>Papaver</taxon>
    </lineage>
</organism>
<evidence type="ECO:0000256" key="5">
    <source>
        <dbReference type="ARBA" id="ARBA00023146"/>
    </source>
</evidence>
<protein>
    <recommendedName>
        <fullName evidence="8">Aminoacyl-tRNA synthetase class Ia domain-containing protein</fullName>
    </recommendedName>
</protein>
<keyword evidence="3" id="KW-0067">ATP-binding</keyword>
<evidence type="ECO:0000313" key="6">
    <source>
        <dbReference type="EMBL" id="KAI3923785.1"/>
    </source>
</evidence>
<dbReference type="EMBL" id="JAJJMB010008424">
    <property type="protein sequence ID" value="KAI3923785.1"/>
    <property type="molecule type" value="Genomic_DNA"/>
</dbReference>
<evidence type="ECO:0008006" key="8">
    <source>
        <dbReference type="Google" id="ProtNLM"/>
    </source>
</evidence>